<organism evidence="1 2">
    <name type="scientific">Avena sativa</name>
    <name type="common">Oat</name>
    <dbReference type="NCBI Taxonomy" id="4498"/>
    <lineage>
        <taxon>Eukaryota</taxon>
        <taxon>Viridiplantae</taxon>
        <taxon>Streptophyta</taxon>
        <taxon>Embryophyta</taxon>
        <taxon>Tracheophyta</taxon>
        <taxon>Spermatophyta</taxon>
        <taxon>Magnoliopsida</taxon>
        <taxon>Liliopsida</taxon>
        <taxon>Poales</taxon>
        <taxon>Poaceae</taxon>
        <taxon>BOP clade</taxon>
        <taxon>Pooideae</taxon>
        <taxon>Poodae</taxon>
        <taxon>Poeae</taxon>
        <taxon>Poeae Chloroplast Group 1 (Aveneae type)</taxon>
        <taxon>Aveninae</taxon>
        <taxon>Avena</taxon>
    </lineage>
</organism>
<name>A0ACD5Z442_AVESA</name>
<evidence type="ECO:0000313" key="2">
    <source>
        <dbReference type="Proteomes" id="UP001732700"/>
    </source>
</evidence>
<reference evidence="1" key="1">
    <citation type="submission" date="2021-05" db="EMBL/GenBank/DDBJ databases">
        <authorList>
            <person name="Scholz U."/>
            <person name="Mascher M."/>
            <person name="Fiebig A."/>
        </authorList>
    </citation>
    <scope>NUCLEOTIDE SEQUENCE [LARGE SCALE GENOMIC DNA]</scope>
</reference>
<keyword evidence="2" id="KW-1185">Reference proteome</keyword>
<accession>A0ACD5Z442</accession>
<reference evidence="1" key="2">
    <citation type="submission" date="2025-09" db="UniProtKB">
        <authorList>
            <consortium name="EnsemblPlants"/>
        </authorList>
    </citation>
    <scope>IDENTIFICATION</scope>
</reference>
<proteinExistence type="predicted"/>
<dbReference type="Proteomes" id="UP001732700">
    <property type="component" value="Chromosome 6C"/>
</dbReference>
<dbReference type="EnsemblPlants" id="AVESA.00010b.r2.6CG1125770.1">
    <property type="protein sequence ID" value="AVESA.00010b.r2.6CG1125770.1.CDS"/>
    <property type="gene ID" value="AVESA.00010b.r2.6CG1125770"/>
</dbReference>
<protein>
    <submittedName>
        <fullName evidence="1">Uncharacterized protein</fullName>
    </submittedName>
</protein>
<evidence type="ECO:0000313" key="1">
    <source>
        <dbReference type="EnsemblPlants" id="AVESA.00010b.r2.6CG1125770.1.CDS"/>
    </source>
</evidence>
<sequence>MAEEQEAPAAKRLARAGSFSGVWWKLGDAAVDPSAADRRLRSIADEEADLRARIATRQAGAHGVRRKIALGSIALEALAFIHAYWAARRRRTAGWSRKLLLLLPPLLAVPASAAVVFAAFARFQRMFEARDQQRLQTLVAERKAKIGQFRGSHHNMQKLLEKYDPDAAAAAETATGSDQPFTAAVSRIKRSHSRLSIYKKPDLDAAASGAETTSDQPAAAAAASASTRIKRSHSRLSFHIGDE</sequence>